<dbReference type="Proteomes" id="UP000595095">
    <property type="component" value="Chromosome"/>
</dbReference>
<sequence>MVADVESTLACQPATGRVLQVSGNELQVSLGRAHGLQVGDSLYVYQTAQVTDAYGQTFTQYNLYPEQVQVTAAFANSATVTASGDGLLINIQPNDYVAKR</sequence>
<accession>A0A7S9HCB1</accession>
<proteinExistence type="predicted"/>
<dbReference type="AlphaFoldDB" id="A0A7S9HCB1"/>
<gene>
    <name evidence="2" type="ORF">IT774_12600</name>
</gene>
<evidence type="ECO:0000313" key="3">
    <source>
        <dbReference type="Proteomes" id="UP000595095"/>
    </source>
</evidence>
<dbReference type="EMBL" id="CP064795">
    <property type="protein sequence ID" value="QPG04985.1"/>
    <property type="molecule type" value="Genomic_DNA"/>
</dbReference>
<reference evidence="2 3" key="1">
    <citation type="submission" date="2020-11" db="EMBL/GenBank/DDBJ databases">
        <title>Complete genome sequence for Salinimonas sp. strain G2-b.</title>
        <authorList>
            <person name="Park S.-J."/>
        </authorList>
    </citation>
    <scope>NUCLEOTIDE SEQUENCE [LARGE SCALE GENOMIC DNA]</scope>
    <source>
        <strain evidence="2 3">G2-b</strain>
    </source>
</reference>
<dbReference type="KEGG" id="smaa:IT774_12600"/>
<dbReference type="InterPro" id="IPR032388">
    <property type="entry name" value="FlgT_C"/>
</dbReference>
<evidence type="ECO:0000259" key="1">
    <source>
        <dbReference type="Pfam" id="PF16538"/>
    </source>
</evidence>
<organism evidence="2 3">
    <name type="scientific">Salinimonas marina</name>
    <dbReference type="NCBI Taxonomy" id="2785918"/>
    <lineage>
        <taxon>Bacteria</taxon>
        <taxon>Pseudomonadati</taxon>
        <taxon>Pseudomonadota</taxon>
        <taxon>Gammaproteobacteria</taxon>
        <taxon>Alteromonadales</taxon>
        <taxon>Alteromonadaceae</taxon>
        <taxon>Alteromonas/Salinimonas group</taxon>
        <taxon>Salinimonas</taxon>
    </lineage>
</organism>
<feature type="domain" description="Flagellar assembly protein T C-terminal" evidence="1">
    <location>
        <begin position="23"/>
        <end position="99"/>
    </location>
</feature>
<evidence type="ECO:0000313" key="2">
    <source>
        <dbReference type="EMBL" id="QPG04985.1"/>
    </source>
</evidence>
<dbReference type="RefSeq" id="WP_195810076.1">
    <property type="nucleotide sequence ID" value="NZ_CP064795.1"/>
</dbReference>
<name>A0A7S9HCB1_9ALTE</name>
<keyword evidence="3" id="KW-1185">Reference proteome</keyword>
<dbReference type="Gene3D" id="2.40.10.410">
    <property type="entry name" value="FlgT, C-terminal domain"/>
    <property type="match status" value="1"/>
</dbReference>
<dbReference type="InterPro" id="IPR038165">
    <property type="entry name" value="FlgT_C_sf"/>
</dbReference>
<protein>
    <recommendedName>
        <fullName evidence="1">Flagellar assembly protein T C-terminal domain-containing protein</fullName>
    </recommendedName>
</protein>
<dbReference type="Pfam" id="PF16538">
    <property type="entry name" value="FlgT_C"/>
    <property type="match status" value="1"/>
</dbReference>